<evidence type="ECO:0000256" key="7">
    <source>
        <dbReference type="ARBA" id="ARBA00023136"/>
    </source>
</evidence>
<feature type="transmembrane region" description="Helical" evidence="8">
    <location>
        <begin position="99"/>
        <end position="116"/>
    </location>
</feature>
<dbReference type="InterPro" id="IPR000620">
    <property type="entry name" value="EamA_dom"/>
</dbReference>
<comment type="similarity">
    <text evidence="2">Belongs to the EamA transporter family.</text>
</comment>
<dbReference type="InterPro" id="IPR037185">
    <property type="entry name" value="EmrE-like"/>
</dbReference>
<accession>A0A7G9B277</accession>
<evidence type="ECO:0000256" key="8">
    <source>
        <dbReference type="SAM" id="Phobius"/>
    </source>
</evidence>
<keyword evidence="11" id="KW-1185">Reference proteome</keyword>
<sequence length="298" mass="32773">MKKGLLCVLACYVIWGLLPGYWKLMSSLDSFYILATRILWSLIFVGLILLVSKRMDRVRAAFCDRRELLRLSLAGVLICINWGAFIWAVNSGHILDSSLAYYMNPILTILIGTFVFHEKLTRLQWVAVGITLMGIVAAVVRFGQIPWLALVIGGAFALYGAVKKGCRVDAGTSLFLETLVLAPASLAFVLWSEWNGTGAVGNVGPGGFALLASTGIATSVPLLFYAKGIVLTPYTTAGILMYVNPTLQFIVGALFFHEQFTTTYAILFGFVWTGLVFYVASDLLAHRAQRKNQQLEEQ</sequence>
<evidence type="ECO:0000256" key="6">
    <source>
        <dbReference type="ARBA" id="ARBA00022989"/>
    </source>
</evidence>
<dbReference type="Proteomes" id="UP000515960">
    <property type="component" value="Chromosome"/>
</dbReference>
<feature type="transmembrane region" description="Helical" evidence="8">
    <location>
        <begin position="263"/>
        <end position="285"/>
    </location>
</feature>
<reference evidence="10 11" key="1">
    <citation type="submission" date="2020-08" db="EMBL/GenBank/DDBJ databases">
        <authorList>
            <person name="Liu C."/>
            <person name="Sun Q."/>
        </authorList>
    </citation>
    <scope>NUCLEOTIDE SEQUENCE [LARGE SCALE GENOMIC DNA]</scope>
    <source>
        <strain evidence="10 11">NSJ-62</strain>
    </source>
</reference>
<feature type="transmembrane region" description="Helical" evidence="8">
    <location>
        <begin position="30"/>
        <end position="51"/>
    </location>
</feature>
<evidence type="ECO:0000256" key="1">
    <source>
        <dbReference type="ARBA" id="ARBA00004651"/>
    </source>
</evidence>
<keyword evidence="7 8" id="KW-0472">Membrane</keyword>
<dbReference type="Pfam" id="PF00892">
    <property type="entry name" value="EamA"/>
    <property type="match status" value="2"/>
</dbReference>
<keyword evidence="5 8" id="KW-0812">Transmembrane</keyword>
<feature type="transmembrane region" description="Helical" evidence="8">
    <location>
        <begin position="174"/>
        <end position="191"/>
    </location>
</feature>
<feature type="transmembrane region" description="Helical" evidence="8">
    <location>
        <begin position="237"/>
        <end position="257"/>
    </location>
</feature>
<protein>
    <submittedName>
        <fullName evidence="10">EamA family transporter RarD</fullName>
    </submittedName>
</protein>
<gene>
    <name evidence="10" type="primary">rarD</name>
    <name evidence="10" type="ORF">H8790_09260</name>
</gene>
<dbReference type="NCBIfam" id="TIGR00688">
    <property type="entry name" value="rarD"/>
    <property type="match status" value="1"/>
</dbReference>
<dbReference type="PANTHER" id="PTHR22911">
    <property type="entry name" value="ACYL-MALONYL CONDENSING ENZYME-RELATED"/>
    <property type="match status" value="1"/>
</dbReference>
<dbReference type="SUPFAM" id="SSF103481">
    <property type="entry name" value="Multidrug resistance efflux transporter EmrE"/>
    <property type="match status" value="2"/>
</dbReference>
<dbReference type="EMBL" id="CP060490">
    <property type="protein sequence ID" value="QNL43658.1"/>
    <property type="molecule type" value="Genomic_DNA"/>
</dbReference>
<keyword evidence="3" id="KW-0813">Transport</keyword>
<feature type="transmembrane region" description="Helical" evidence="8">
    <location>
        <begin position="71"/>
        <end position="87"/>
    </location>
</feature>
<evidence type="ECO:0000256" key="5">
    <source>
        <dbReference type="ARBA" id="ARBA00022692"/>
    </source>
</evidence>
<dbReference type="InterPro" id="IPR004626">
    <property type="entry name" value="RarD"/>
</dbReference>
<comment type="subcellular location">
    <subcellularLocation>
        <location evidence="1">Cell membrane</location>
        <topology evidence="1">Multi-pass membrane protein</topology>
    </subcellularLocation>
</comment>
<dbReference type="KEGG" id="ohi:H8790_09260"/>
<proteinExistence type="inferred from homology"/>
<feature type="domain" description="EamA" evidence="9">
    <location>
        <begin position="3"/>
        <end position="137"/>
    </location>
</feature>
<dbReference type="AlphaFoldDB" id="A0A7G9B277"/>
<organism evidence="10 11">
    <name type="scientific">Oscillibacter hominis</name>
    <dbReference type="NCBI Taxonomy" id="2763056"/>
    <lineage>
        <taxon>Bacteria</taxon>
        <taxon>Bacillati</taxon>
        <taxon>Bacillota</taxon>
        <taxon>Clostridia</taxon>
        <taxon>Eubacteriales</taxon>
        <taxon>Oscillospiraceae</taxon>
        <taxon>Oscillibacter</taxon>
    </lineage>
</organism>
<keyword evidence="4" id="KW-1003">Cell membrane</keyword>
<name>A0A7G9B277_9FIRM</name>
<feature type="transmembrane region" description="Helical" evidence="8">
    <location>
        <begin position="123"/>
        <end position="139"/>
    </location>
</feature>
<evidence type="ECO:0000259" key="9">
    <source>
        <dbReference type="Pfam" id="PF00892"/>
    </source>
</evidence>
<evidence type="ECO:0000313" key="11">
    <source>
        <dbReference type="Proteomes" id="UP000515960"/>
    </source>
</evidence>
<evidence type="ECO:0000256" key="2">
    <source>
        <dbReference type="ARBA" id="ARBA00007362"/>
    </source>
</evidence>
<feature type="domain" description="EamA" evidence="9">
    <location>
        <begin position="148"/>
        <end position="278"/>
    </location>
</feature>
<dbReference type="RefSeq" id="WP_187332249.1">
    <property type="nucleotide sequence ID" value="NZ_CP060490.1"/>
</dbReference>
<evidence type="ECO:0000256" key="3">
    <source>
        <dbReference type="ARBA" id="ARBA00022448"/>
    </source>
</evidence>
<dbReference type="PANTHER" id="PTHR22911:SF137">
    <property type="entry name" value="SOLUTE CARRIER FAMILY 35 MEMBER G2-RELATED"/>
    <property type="match status" value="1"/>
</dbReference>
<dbReference type="GO" id="GO:0005886">
    <property type="term" value="C:plasma membrane"/>
    <property type="evidence" value="ECO:0007669"/>
    <property type="project" value="UniProtKB-SubCell"/>
</dbReference>
<evidence type="ECO:0000256" key="4">
    <source>
        <dbReference type="ARBA" id="ARBA00022475"/>
    </source>
</evidence>
<evidence type="ECO:0000313" key="10">
    <source>
        <dbReference type="EMBL" id="QNL43658.1"/>
    </source>
</evidence>
<feature type="transmembrane region" description="Helical" evidence="8">
    <location>
        <begin position="145"/>
        <end position="162"/>
    </location>
</feature>
<feature type="transmembrane region" description="Helical" evidence="8">
    <location>
        <begin position="203"/>
        <end position="225"/>
    </location>
</feature>
<keyword evidence="6 8" id="KW-1133">Transmembrane helix</keyword>